<dbReference type="AlphaFoldDB" id="A0A1A9A2H5"/>
<accession>A0A1A9A2H5</accession>
<evidence type="ECO:0000313" key="4">
    <source>
        <dbReference type="Proteomes" id="UP000078555"/>
    </source>
</evidence>
<evidence type="ECO:0000313" key="2">
    <source>
        <dbReference type="EMBL" id="SBT50939.1"/>
    </source>
</evidence>
<name>A0A1A9A2H5_PLAOA</name>
<reference evidence="1" key="1">
    <citation type="submission" date="2016-05" db="EMBL/GenBank/DDBJ databases">
        <authorList>
            <person name="Lavstsen T."/>
            <person name="Jespersen J.S."/>
        </authorList>
    </citation>
    <scope>NUCLEOTIDE SEQUENCE [LARGE SCALE GENOMIC DNA]</scope>
</reference>
<dbReference type="Proteomes" id="UP000078555">
    <property type="component" value="Unassembled WGS sequence"/>
</dbReference>
<reference evidence="3 4" key="2">
    <citation type="submission" date="2016-05" db="EMBL/GenBank/DDBJ databases">
        <authorList>
            <person name="Naeem Raeece"/>
        </authorList>
    </citation>
    <scope>NUCLEOTIDE SEQUENCE [LARGE SCALE GENOMIC DNA]</scope>
</reference>
<organism evidence="1 4">
    <name type="scientific">Plasmodium ovale wallikeri</name>
    <dbReference type="NCBI Taxonomy" id="864142"/>
    <lineage>
        <taxon>Eukaryota</taxon>
        <taxon>Sar</taxon>
        <taxon>Alveolata</taxon>
        <taxon>Apicomplexa</taxon>
        <taxon>Aconoidasida</taxon>
        <taxon>Haemosporida</taxon>
        <taxon>Plasmodiidae</taxon>
        <taxon>Plasmodium</taxon>
        <taxon>Plasmodium (Plasmodium)</taxon>
    </lineage>
</organism>
<proteinExistence type="predicted"/>
<gene>
    <name evidence="1" type="ORF">POVWA1_061740</name>
    <name evidence="2" type="ORF">POVWA2_061300</name>
</gene>
<evidence type="ECO:0000313" key="3">
    <source>
        <dbReference type="Proteomes" id="UP000078550"/>
    </source>
</evidence>
<protein>
    <submittedName>
        <fullName evidence="1">Uncharacterized protein</fullName>
    </submittedName>
</protein>
<dbReference type="EMBL" id="FLRE01000202">
    <property type="protein sequence ID" value="SBT50939.1"/>
    <property type="molecule type" value="Genomic_DNA"/>
</dbReference>
<keyword evidence="4" id="KW-1185">Reference proteome</keyword>
<sequence>MTRLVHKFFGGKKVRKESTCQITARQFVLIIFTNDKVRRAHVATTAREGNHVVVTIAVVVAVARANGTVIDAENHDNGRSLVTVT</sequence>
<dbReference type="EMBL" id="FLRD01000162">
    <property type="protein sequence ID" value="SBT50639.1"/>
    <property type="molecule type" value="Genomic_DNA"/>
</dbReference>
<dbReference type="Proteomes" id="UP000078550">
    <property type="component" value="Unassembled WGS sequence"/>
</dbReference>
<evidence type="ECO:0000313" key="1">
    <source>
        <dbReference type="EMBL" id="SBT50639.1"/>
    </source>
</evidence>